<protein>
    <recommendedName>
        <fullName evidence="4">Vomeronasal type-1 receptor</fullName>
    </recommendedName>
</protein>
<dbReference type="EMBL" id="JAYMGO010000016">
    <property type="protein sequence ID" value="KAL1259626.1"/>
    <property type="molecule type" value="Genomic_DNA"/>
</dbReference>
<feature type="transmembrane region" description="Helical" evidence="1">
    <location>
        <begin position="12"/>
        <end position="42"/>
    </location>
</feature>
<evidence type="ECO:0008006" key="4">
    <source>
        <dbReference type="Google" id="ProtNLM"/>
    </source>
</evidence>
<comment type="caution">
    <text evidence="2">The sequence shown here is derived from an EMBL/GenBank/DDBJ whole genome shotgun (WGS) entry which is preliminary data.</text>
</comment>
<organism evidence="2 3">
    <name type="scientific">Cirrhinus molitorella</name>
    <name type="common">mud carp</name>
    <dbReference type="NCBI Taxonomy" id="172907"/>
    <lineage>
        <taxon>Eukaryota</taxon>
        <taxon>Metazoa</taxon>
        <taxon>Chordata</taxon>
        <taxon>Craniata</taxon>
        <taxon>Vertebrata</taxon>
        <taxon>Euteleostomi</taxon>
        <taxon>Actinopterygii</taxon>
        <taxon>Neopterygii</taxon>
        <taxon>Teleostei</taxon>
        <taxon>Ostariophysi</taxon>
        <taxon>Cypriniformes</taxon>
        <taxon>Cyprinidae</taxon>
        <taxon>Labeoninae</taxon>
        <taxon>Labeonini</taxon>
        <taxon>Cirrhinus</taxon>
    </lineage>
</organism>
<feature type="transmembrane region" description="Helical" evidence="1">
    <location>
        <begin position="54"/>
        <end position="72"/>
    </location>
</feature>
<accession>A0ABR3M3C2</accession>
<proteinExistence type="predicted"/>
<dbReference type="Proteomes" id="UP001558613">
    <property type="component" value="Unassembled WGS sequence"/>
</dbReference>
<keyword evidence="1" id="KW-0812">Transmembrane</keyword>
<evidence type="ECO:0000313" key="3">
    <source>
        <dbReference type="Proteomes" id="UP001558613"/>
    </source>
</evidence>
<reference evidence="2 3" key="1">
    <citation type="submission" date="2023-09" db="EMBL/GenBank/DDBJ databases">
        <authorList>
            <person name="Wang M."/>
        </authorList>
    </citation>
    <scope>NUCLEOTIDE SEQUENCE [LARGE SCALE GENOMIC DNA]</scope>
    <source>
        <strain evidence="2">GT-2023</strain>
        <tissue evidence="2">Liver</tissue>
    </source>
</reference>
<evidence type="ECO:0000313" key="2">
    <source>
        <dbReference type="EMBL" id="KAL1259626.1"/>
    </source>
</evidence>
<gene>
    <name evidence="2" type="ORF">QQF64_010203</name>
</gene>
<keyword evidence="1" id="KW-1133">Transmembrane helix</keyword>
<keyword evidence="1" id="KW-0472">Membrane</keyword>
<sequence length="77" mass="8728">MHRYSALRKDESVLALALWGLNPAAYCVITAFQSLVSVFVMIPGNQRSRFSDVGKTRVTLIYFVKILFALLLRHKSV</sequence>
<keyword evidence="3" id="KW-1185">Reference proteome</keyword>
<name>A0ABR3M3C2_9TELE</name>
<evidence type="ECO:0000256" key="1">
    <source>
        <dbReference type="SAM" id="Phobius"/>
    </source>
</evidence>